<name>A0A3Q0GLP0_ALLSI</name>
<feature type="domain" description="LIM zinc-binding" evidence="6">
    <location>
        <begin position="4"/>
        <end position="64"/>
    </location>
</feature>
<evidence type="ECO:0000256" key="3">
    <source>
        <dbReference type="ARBA" id="ARBA00023038"/>
    </source>
</evidence>
<dbReference type="Proteomes" id="UP000189705">
    <property type="component" value="Unplaced"/>
</dbReference>
<evidence type="ECO:0000259" key="6">
    <source>
        <dbReference type="PROSITE" id="PS50023"/>
    </source>
</evidence>
<dbReference type="PANTHER" id="PTHR24206">
    <property type="entry name" value="OS06G0237300 PROTEIN"/>
    <property type="match status" value="1"/>
</dbReference>
<feature type="compositionally biased region" description="Polar residues" evidence="5">
    <location>
        <begin position="765"/>
        <end position="776"/>
    </location>
</feature>
<feature type="compositionally biased region" description="Polar residues" evidence="5">
    <location>
        <begin position="854"/>
        <end position="864"/>
    </location>
</feature>
<feature type="compositionally biased region" description="Basic and acidic residues" evidence="5">
    <location>
        <begin position="597"/>
        <end position="620"/>
    </location>
</feature>
<feature type="region of interest" description="Disordered" evidence="5">
    <location>
        <begin position="246"/>
        <end position="291"/>
    </location>
</feature>
<feature type="compositionally biased region" description="Basic and acidic residues" evidence="5">
    <location>
        <begin position="522"/>
        <end position="532"/>
    </location>
</feature>
<dbReference type="CDD" id="cd09358">
    <property type="entry name" value="LIM_Mical_like"/>
    <property type="match status" value="1"/>
</dbReference>
<keyword evidence="7" id="KW-1185">Reference proteome</keyword>
<dbReference type="InterPro" id="IPR001781">
    <property type="entry name" value="Znf_LIM"/>
</dbReference>
<feature type="region of interest" description="Disordered" evidence="5">
    <location>
        <begin position="90"/>
        <end position="126"/>
    </location>
</feature>
<feature type="region of interest" description="Disordered" evidence="5">
    <location>
        <begin position="331"/>
        <end position="399"/>
    </location>
</feature>
<dbReference type="GeneID" id="112550204"/>
<dbReference type="GO" id="GO:0046872">
    <property type="term" value="F:metal ion binding"/>
    <property type="evidence" value="ECO:0007669"/>
    <property type="project" value="UniProtKB-KW"/>
</dbReference>
<dbReference type="AlphaFoldDB" id="A0A3Q0GLP0"/>
<keyword evidence="2 4" id="KW-0862">Zinc</keyword>
<dbReference type="Gene3D" id="2.10.110.10">
    <property type="entry name" value="Cysteine Rich Protein"/>
    <property type="match status" value="1"/>
</dbReference>
<feature type="region of interest" description="Disordered" evidence="5">
    <location>
        <begin position="197"/>
        <end position="218"/>
    </location>
</feature>
<feature type="region of interest" description="Disordered" evidence="5">
    <location>
        <begin position="420"/>
        <end position="864"/>
    </location>
</feature>
<evidence type="ECO:0000313" key="8">
    <source>
        <dbReference type="RefSeq" id="XP_025059158.1"/>
    </source>
</evidence>
<gene>
    <name evidence="8" type="primary">LOC112550204</name>
</gene>
<evidence type="ECO:0000256" key="4">
    <source>
        <dbReference type="PROSITE-ProRule" id="PRU00125"/>
    </source>
</evidence>
<feature type="compositionally biased region" description="Basic and acidic residues" evidence="5">
    <location>
        <begin position="581"/>
        <end position="590"/>
    </location>
</feature>
<feature type="compositionally biased region" description="Basic and acidic residues" evidence="5">
    <location>
        <begin position="90"/>
        <end position="116"/>
    </location>
</feature>
<dbReference type="InParanoid" id="A0A3Q0GLP0"/>
<dbReference type="PROSITE" id="PS50023">
    <property type="entry name" value="LIM_DOMAIN_2"/>
    <property type="match status" value="1"/>
</dbReference>
<sequence>MMKEVCSSCLQPVYFMERVVVDQALLHSSCFTCKVCGKQLSLHNYTALHGALYCKGHCKLLAKARGGNEKERFVYGHKHQPRQEIVIAGRRSEPQRRYNRAGEETVERSFESHSELSLEPDGQMKGPKNEFASLRHQLETSWPPLGKADRSVHKPRKSEWLWEKTALNWRSPEAPEGKSIADTAVRKQPNQLPSIAVSEREEHGPPWSKAGNLRSGNKKMGCVDGNVPRHLAGKGGSRVSEKVAVFQQGKAKPKDRSAPAVSPSALQPVKPPVRGSSVSRSKALGATKGASWASAIPLEAGALSTAELAPTGNKLRVTGSSEGVFNAGLATLSSRGTRPLPRATGNLPEQPPSTVSTPQDRQHPQEGSGSKLAAHVAGEAEAGSIKTMPPCGGTHHPSRAKGFLSSRFGAQTYVAEHDAVQSNEASCLSEEPATPHTEVSSLEPEISVQLYQAAEQVNEDSETDNQELPGALMPRPSETNLQGSRENVLAGIKSSEPEVENKMQPESTSESYKILKYSPGHRSQERKPEERAISPSGQAQITGDETAPCPQAAESQYTCGPLTDSLQGDALPGHIALSAKDTSEPVDTHPKAVSATEDSHDKTTGKEETKLKLRGPDDMRGGILLVSEPPSKMLEPLTSKESSEKPEYHLAGNGIVGMKPQYEGKSRLPASAPQTKDTGNGEPGKETPAKASSLGKNHFARLFASENKSSTPRKELKGRKKPTKPQSALATLFGYCSDKERNQKGILTPKPSPKPSEEKNDGESRSQITDSASSRQKVSKDEAVAPIGRAVAISKNTKQNSGAHVRSGQRESPPHLSSTEVLESQVLLSMPGGSSPASTGNVDEVPDLGVESQPDFNAQSLQQHGDSYLPAVRLAASQKGAPETLEGRASLLQSPLAPIASDDTSLSLTSEESLHDTCLHEKQNLTGLGDRDLALKDEAFPSSNHLKESCKESELHLESRDLLEPNNLLLPVADSNSTSISTYVPGIDDTDAQFPPKRALQNSQDKEQPSFSISTSGLHKENPGQKHDLAEEGQIIQLTGEIQSSHLLQQLDLQPQLQKDAWDPFGLGFNAGEPIADPLLSWGANLQPPSTSTPEPFNNHILEMQDAETTAAAALLQASVMVEKSKPASDLP</sequence>
<reference evidence="8" key="1">
    <citation type="submission" date="2025-08" db="UniProtKB">
        <authorList>
            <consortium name="RefSeq"/>
        </authorList>
    </citation>
    <scope>IDENTIFICATION</scope>
</reference>
<proteinExistence type="predicted"/>
<dbReference type="Pfam" id="PF00412">
    <property type="entry name" value="LIM"/>
    <property type="match status" value="1"/>
</dbReference>
<evidence type="ECO:0000256" key="5">
    <source>
        <dbReference type="SAM" id="MobiDB-lite"/>
    </source>
</evidence>
<keyword evidence="3 4" id="KW-0440">LIM domain</keyword>
<organism evidence="7 8">
    <name type="scientific">Alligator sinensis</name>
    <name type="common">Chinese alligator</name>
    <dbReference type="NCBI Taxonomy" id="38654"/>
    <lineage>
        <taxon>Eukaryota</taxon>
        <taxon>Metazoa</taxon>
        <taxon>Chordata</taxon>
        <taxon>Craniata</taxon>
        <taxon>Vertebrata</taxon>
        <taxon>Euteleostomi</taxon>
        <taxon>Archelosauria</taxon>
        <taxon>Archosauria</taxon>
        <taxon>Crocodylia</taxon>
        <taxon>Alligatoridae</taxon>
        <taxon>Alligatorinae</taxon>
        <taxon>Alligator</taxon>
    </lineage>
</organism>
<dbReference type="RefSeq" id="XP_025059158.1">
    <property type="nucleotide sequence ID" value="XM_025203373.1"/>
</dbReference>
<evidence type="ECO:0000313" key="7">
    <source>
        <dbReference type="Proteomes" id="UP000189705"/>
    </source>
</evidence>
<evidence type="ECO:0000256" key="1">
    <source>
        <dbReference type="ARBA" id="ARBA00022723"/>
    </source>
</evidence>
<protein>
    <submittedName>
        <fullName evidence="8">Uncharacterized protein LOC112550204</fullName>
    </submittedName>
</protein>
<keyword evidence="1 4" id="KW-0479">Metal-binding</keyword>
<feature type="region of interest" description="Disordered" evidence="5">
    <location>
        <begin position="986"/>
        <end position="1026"/>
    </location>
</feature>
<feature type="compositionally biased region" description="Basic and acidic residues" evidence="5">
    <location>
        <begin position="755"/>
        <end position="764"/>
    </location>
</feature>
<dbReference type="SUPFAM" id="SSF57716">
    <property type="entry name" value="Glucocorticoid receptor-like (DNA-binding domain)"/>
    <property type="match status" value="1"/>
</dbReference>
<evidence type="ECO:0000256" key="2">
    <source>
        <dbReference type="ARBA" id="ARBA00022833"/>
    </source>
</evidence>
<dbReference type="SMART" id="SM00132">
    <property type="entry name" value="LIM"/>
    <property type="match status" value="1"/>
</dbReference>
<dbReference type="KEGG" id="asn:112550204"/>
<accession>A0A3Q0GLP0</accession>